<protein>
    <submittedName>
        <fullName evidence="2">Uncharacterized protein</fullName>
    </submittedName>
</protein>
<gene>
    <name evidence="2" type="ORF">DXX99_07210</name>
</gene>
<keyword evidence="1" id="KW-1133">Transmembrane helix</keyword>
<dbReference type="AlphaFoldDB" id="A0A3D8P563"/>
<evidence type="ECO:0000256" key="1">
    <source>
        <dbReference type="SAM" id="Phobius"/>
    </source>
</evidence>
<comment type="caution">
    <text evidence="2">The sequence shown here is derived from an EMBL/GenBank/DDBJ whole genome shotgun (WGS) entry which is preliminary data.</text>
</comment>
<organism evidence="2 3">
    <name type="scientific">Ammonifex thiophilus</name>
    <dbReference type="NCBI Taxonomy" id="444093"/>
    <lineage>
        <taxon>Bacteria</taxon>
        <taxon>Bacillati</taxon>
        <taxon>Bacillota</taxon>
        <taxon>Clostridia</taxon>
        <taxon>Thermoanaerobacterales</taxon>
        <taxon>Thermoanaerobacteraceae</taxon>
        <taxon>Ammonifex</taxon>
    </lineage>
</organism>
<feature type="transmembrane region" description="Helical" evidence="1">
    <location>
        <begin position="75"/>
        <end position="94"/>
    </location>
</feature>
<dbReference type="Proteomes" id="UP000256329">
    <property type="component" value="Unassembled WGS sequence"/>
</dbReference>
<name>A0A3D8P563_9THEO</name>
<dbReference type="RefSeq" id="WP_115792823.1">
    <property type="nucleotide sequence ID" value="NZ_QSLN01000009.1"/>
</dbReference>
<dbReference type="EMBL" id="QSLN01000009">
    <property type="protein sequence ID" value="RDV82533.1"/>
    <property type="molecule type" value="Genomic_DNA"/>
</dbReference>
<accession>A0A3D8P563</accession>
<proteinExistence type="predicted"/>
<keyword evidence="1" id="KW-0472">Membrane</keyword>
<reference evidence="2 3" key="1">
    <citation type="submission" date="2018-08" db="EMBL/GenBank/DDBJ databases">
        <title>Form III RuBisCO-mediated autotrophy in Thermodesulfobium bacteria.</title>
        <authorList>
            <person name="Toshchakov S.V."/>
            <person name="Kublanov I.V."/>
            <person name="Frolov E."/>
            <person name="Bonch-Osmolovskaya E.A."/>
            <person name="Tourova T.P."/>
            <person name="Chernych N.A."/>
            <person name="Lebedinsky A.V."/>
        </authorList>
    </citation>
    <scope>NUCLEOTIDE SEQUENCE [LARGE SCALE GENOMIC DNA]</scope>
    <source>
        <strain evidence="2 3">SR</strain>
    </source>
</reference>
<evidence type="ECO:0000313" key="3">
    <source>
        <dbReference type="Proteomes" id="UP000256329"/>
    </source>
</evidence>
<feature type="transmembrane region" description="Helical" evidence="1">
    <location>
        <begin position="44"/>
        <end position="63"/>
    </location>
</feature>
<dbReference type="OrthoDB" id="9901580at2"/>
<keyword evidence="1" id="KW-0812">Transmembrane</keyword>
<sequence length="103" mass="11524">MLSFWLLFALALFLSLRLRARQMALEEIDGRPRLSPLARAILNLLGVAGGVYLALSLLVDFLGINLPSRVSVRGITFEPLAAVALTFALLQPWLLELYRRFGR</sequence>
<keyword evidence="3" id="KW-1185">Reference proteome</keyword>
<evidence type="ECO:0000313" key="2">
    <source>
        <dbReference type="EMBL" id="RDV82533.1"/>
    </source>
</evidence>